<reference evidence="8 9" key="1">
    <citation type="submission" date="2019-01" db="EMBL/GenBank/DDBJ databases">
        <authorList>
            <person name="Chen W.-M."/>
        </authorList>
    </citation>
    <scope>NUCLEOTIDE SEQUENCE [LARGE SCALE GENOMIC DNA]</scope>
    <source>
        <strain evidence="8 9">HPM-16</strain>
    </source>
</reference>
<dbReference type="SUPFAM" id="SSF53649">
    <property type="entry name" value="Alkaline phosphatase-like"/>
    <property type="match status" value="1"/>
</dbReference>
<evidence type="ECO:0000256" key="5">
    <source>
        <dbReference type="ARBA" id="ARBA00023136"/>
    </source>
</evidence>
<evidence type="ECO:0000256" key="1">
    <source>
        <dbReference type="ARBA" id="ARBA00004651"/>
    </source>
</evidence>
<evidence type="ECO:0000259" key="7">
    <source>
        <dbReference type="Pfam" id="PF00884"/>
    </source>
</evidence>
<gene>
    <name evidence="8" type="ORF">EOE65_03120</name>
</gene>
<dbReference type="InterPro" id="IPR000917">
    <property type="entry name" value="Sulfatase_N"/>
</dbReference>
<dbReference type="Pfam" id="PF00884">
    <property type="entry name" value="Sulfatase"/>
    <property type="match status" value="1"/>
</dbReference>
<sequence>MFKRLKISSIFSLIAFAIFLALLYFSIDYRILELNETFSATIGCDGCFKRSIALHDLLFFGVVLLLTALSFVIRVWFVSIALRLLSSVLLIGYWADVFIMREFFTRLNLADVKRYGTEPSLVLRHIENTGLLEIYGPYTALMIAGATFALLMPARGFSSLYKLACVFALVMIGASFFVKPTSYVHDWGLVNYVQSNMAAGVSEPYSTEREVISLAEHNKARTQLACRGESPMAGKNIILLILESWSPYQSELLSGIRDWTPHLDKLAKDNTYFTQMYASGFSTNEGLMSLLAGNAFLSPIKSFHAVRPFETAWKQERTLPLYLSEAGYHTRFITNGNLKFSHKGKWLNHIGFDQVDGHDLPLFTNSGQRRLHFDAVPDALLYEAALQHARSADQPYFMVLENVSTHHPYIQPETLERSQELVFRYMDNTVANFYEALEGINFFENGVLMIVSDHRAMIPMTKHEIDIFGRAAASRIPAIIVEKGRAPTRIDRPVHQSDLVTSFAACNSDSPRSWFHEKGDQDACLFHARGDSRDVIDVFCPAGHGSIVLAGENSRFRDSEGLSEDMKQALLDEVAYKRIVGDYQHAKYLESR</sequence>
<protein>
    <submittedName>
        <fullName evidence="8">LTA synthase family protein</fullName>
    </submittedName>
</protein>
<proteinExistence type="predicted"/>
<organism evidence="8 9">
    <name type="scientific">Neptunomonas marina</name>
    <dbReference type="NCBI Taxonomy" id="1815562"/>
    <lineage>
        <taxon>Bacteria</taxon>
        <taxon>Pseudomonadati</taxon>
        <taxon>Pseudomonadota</taxon>
        <taxon>Gammaproteobacteria</taxon>
        <taxon>Oceanospirillales</taxon>
        <taxon>Oceanospirillaceae</taxon>
        <taxon>Neptunomonas</taxon>
    </lineage>
</organism>
<comment type="caution">
    <text evidence="8">The sequence shown here is derived from an EMBL/GenBank/DDBJ whole genome shotgun (WGS) entry which is preliminary data.</text>
</comment>
<dbReference type="InterPro" id="IPR050448">
    <property type="entry name" value="OpgB/LTA_synthase_biosynth"/>
</dbReference>
<evidence type="ECO:0000256" key="3">
    <source>
        <dbReference type="ARBA" id="ARBA00022692"/>
    </source>
</evidence>
<keyword evidence="5 6" id="KW-0472">Membrane</keyword>
<comment type="subcellular location">
    <subcellularLocation>
        <location evidence="1">Cell membrane</location>
        <topology evidence="1">Multi-pass membrane protein</topology>
    </subcellularLocation>
</comment>
<dbReference type="RefSeq" id="WP_127692829.1">
    <property type="nucleotide sequence ID" value="NZ_SACQ01000001.1"/>
</dbReference>
<keyword evidence="2" id="KW-1003">Cell membrane</keyword>
<name>A0A437QDS3_9GAMM</name>
<evidence type="ECO:0000256" key="2">
    <source>
        <dbReference type="ARBA" id="ARBA00022475"/>
    </source>
</evidence>
<dbReference type="CDD" id="cd16015">
    <property type="entry name" value="LTA_synthase"/>
    <property type="match status" value="1"/>
</dbReference>
<keyword evidence="4 6" id="KW-1133">Transmembrane helix</keyword>
<feature type="transmembrane region" description="Helical" evidence="6">
    <location>
        <begin position="134"/>
        <end position="152"/>
    </location>
</feature>
<feature type="transmembrane region" description="Helical" evidence="6">
    <location>
        <begin position="7"/>
        <end position="27"/>
    </location>
</feature>
<dbReference type="GO" id="GO:0005886">
    <property type="term" value="C:plasma membrane"/>
    <property type="evidence" value="ECO:0007669"/>
    <property type="project" value="UniProtKB-SubCell"/>
</dbReference>
<evidence type="ECO:0000256" key="6">
    <source>
        <dbReference type="SAM" id="Phobius"/>
    </source>
</evidence>
<feature type="transmembrane region" description="Helical" evidence="6">
    <location>
        <begin position="84"/>
        <end position="104"/>
    </location>
</feature>
<evidence type="ECO:0000256" key="4">
    <source>
        <dbReference type="ARBA" id="ARBA00022989"/>
    </source>
</evidence>
<keyword evidence="9" id="KW-1185">Reference proteome</keyword>
<feature type="transmembrane region" description="Helical" evidence="6">
    <location>
        <begin position="159"/>
        <end position="178"/>
    </location>
</feature>
<keyword evidence="3 6" id="KW-0812">Transmembrane</keyword>
<dbReference type="InterPro" id="IPR017850">
    <property type="entry name" value="Alkaline_phosphatase_core_sf"/>
</dbReference>
<feature type="transmembrane region" description="Helical" evidence="6">
    <location>
        <begin position="57"/>
        <end position="77"/>
    </location>
</feature>
<dbReference type="PANTHER" id="PTHR47371:SF3">
    <property type="entry name" value="PHOSPHOGLYCEROL TRANSFERASE I"/>
    <property type="match status" value="1"/>
</dbReference>
<dbReference type="Gene3D" id="3.40.720.10">
    <property type="entry name" value="Alkaline Phosphatase, subunit A"/>
    <property type="match status" value="1"/>
</dbReference>
<evidence type="ECO:0000313" key="9">
    <source>
        <dbReference type="Proteomes" id="UP000282818"/>
    </source>
</evidence>
<dbReference type="Proteomes" id="UP000282818">
    <property type="component" value="Unassembled WGS sequence"/>
</dbReference>
<dbReference type="EMBL" id="SACQ01000001">
    <property type="protein sequence ID" value="RVU32661.1"/>
    <property type="molecule type" value="Genomic_DNA"/>
</dbReference>
<accession>A0A437QDS3</accession>
<evidence type="ECO:0000313" key="8">
    <source>
        <dbReference type="EMBL" id="RVU32661.1"/>
    </source>
</evidence>
<feature type="domain" description="Sulfatase N-terminal" evidence="7">
    <location>
        <begin position="235"/>
        <end position="505"/>
    </location>
</feature>
<dbReference type="PANTHER" id="PTHR47371">
    <property type="entry name" value="LIPOTEICHOIC ACID SYNTHASE"/>
    <property type="match status" value="1"/>
</dbReference>
<dbReference type="AlphaFoldDB" id="A0A437QDS3"/>